<dbReference type="PANTHER" id="PTHR43040:SF1">
    <property type="entry name" value="RIBONUCLEASE D"/>
    <property type="match status" value="1"/>
</dbReference>
<dbReference type="EMBL" id="CAVNYO010000109">
    <property type="protein sequence ID" value="CAK5266457.1"/>
    <property type="molecule type" value="Genomic_DNA"/>
</dbReference>
<comment type="caution">
    <text evidence="2">The sequence shown here is derived from an EMBL/GenBank/DDBJ whole genome shotgun (WGS) entry which is preliminary data.</text>
</comment>
<dbReference type="InterPro" id="IPR036397">
    <property type="entry name" value="RNaseH_sf"/>
</dbReference>
<dbReference type="AlphaFoldDB" id="A0AAD2JWZ0"/>
<evidence type="ECO:0000259" key="1">
    <source>
        <dbReference type="Pfam" id="PF01612"/>
    </source>
</evidence>
<protein>
    <recommendedName>
        <fullName evidence="1">3'-5' exonuclease domain-containing protein</fullName>
    </recommendedName>
</protein>
<keyword evidence="3" id="KW-1185">Reference proteome</keyword>
<dbReference type="InterPro" id="IPR012337">
    <property type="entry name" value="RNaseH-like_sf"/>
</dbReference>
<gene>
    <name evidence="2" type="ORF">MYCIT1_LOCUS8203</name>
</gene>
<accession>A0AAD2JWZ0</accession>
<dbReference type="Proteomes" id="UP001295794">
    <property type="component" value="Unassembled WGS sequence"/>
</dbReference>
<organism evidence="2 3">
    <name type="scientific">Mycena citricolor</name>
    <dbReference type="NCBI Taxonomy" id="2018698"/>
    <lineage>
        <taxon>Eukaryota</taxon>
        <taxon>Fungi</taxon>
        <taxon>Dikarya</taxon>
        <taxon>Basidiomycota</taxon>
        <taxon>Agaricomycotina</taxon>
        <taxon>Agaricomycetes</taxon>
        <taxon>Agaricomycetidae</taxon>
        <taxon>Agaricales</taxon>
        <taxon>Marasmiineae</taxon>
        <taxon>Mycenaceae</taxon>
        <taxon>Mycena</taxon>
    </lineage>
</organism>
<evidence type="ECO:0000313" key="3">
    <source>
        <dbReference type="Proteomes" id="UP001295794"/>
    </source>
</evidence>
<dbReference type="PANTHER" id="PTHR43040">
    <property type="entry name" value="RIBONUCLEASE D"/>
    <property type="match status" value="1"/>
</dbReference>
<name>A0AAD2JWZ0_9AGAR</name>
<sequence>MYTHCKTGDDVHSALSTLSQAARVFLDCEGDYLGYESGLMTVISIGAAVVDSDEMPIFLFDLTILNKDALHPLFDGVLANAEVEKIVFDGRMDQSALLHEHGVTLVNVVDLQLVDVQSRALRGEKPYQQQGRLIAFLPRNEVKRNSSMYVHVHKLDGLAHAIRQHKVKIDKELPALKDSSRTLNWRVVDEAMLVYSANDIKLIAALHAYFDGAGYLRLLGSIRQQSARYIALWVTAPRIWGDEYRSHGLLPLAVLEETSSLGCRICSGCKRALPQSAFPKSAWAKPSRKCWVCRAVDVRLRIRGNENLLK</sequence>
<dbReference type="InterPro" id="IPR002562">
    <property type="entry name" value="3'-5'_exonuclease_dom"/>
</dbReference>
<dbReference type="GO" id="GO:0008408">
    <property type="term" value="F:3'-5' exonuclease activity"/>
    <property type="evidence" value="ECO:0007669"/>
    <property type="project" value="InterPro"/>
</dbReference>
<evidence type="ECO:0000313" key="2">
    <source>
        <dbReference type="EMBL" id="CAK5266457.1"/>
    </source>
</evidence>
<dbReference type="GO" id="GO:0003676">
    <property type="term" value="F:nucleic acid binding"/>
    <property type="evidence" value="ECO:0007669"/>
    <property type="project" value="InterPro"/>
</dbReference>
<proteinExistence type="predicted"/>
<reference evidence="2" key="1">
    <citation type="submission" date="2023-11" db="EMBL/GenBank/DDBJ databases">
        <authorList>
            <person name="De Vega J J."/>
            <person name="De Vega J J."/>
        </authorList>
    </citation>
    <scope>NUCLEOTIDE SEQUENCE</scope>
</reference>
<dbReference type="Pfam" id="PF01612">
    <property type="entry name" value="DNA_pol_A_exo1"/>
    <property type="match status" value="1"/>
</dbReference>
<dbReference type="SUPFAM" id="SSF53098">
    <property type="entry name" value="Ribonuclease H-like"/>
    <property type="match status" value="1"/>
</dbReference>
<dbReference type="GO" id="GO:0006139">
    <property type="term" value="P:nucleobase-containing compound metabolic process"/>
    <property type="evidence" value="ECO:0007669"/>
    <property type="project" value="InterPro"/>
</dbReference>
<dbReference type="Gene3D" id="3.30.420.10">
    <property type="entry name" value="Ribonuclease H-like superfamily/Ribonuclease H"/>
    <property type="match status" value="1"/>
</dbReference>
<feature type="domain" description="3'-5' exonuclease" evidence="1">
    <location>
        <begin position="6"/>
        <end position="209"/>
    </location>
</feature>